<evidence type="ECO:0000256" key="1">
    <source>
        <dbReference type="SAM" id="MobiDB-lite"/>
    </source>
</evidence>
<protein>
    <submittedName>
        <fullName evidence="2">Uncharacterized protein</fullName>
    </submittedName>
</protein>
<feature type="compositionally biased region" description="Basic and acidic residues" evidence="1">
    <location>
        <begin position="1393"/>
        <end position="1406"/>
    </location>
</feature>
<feature type="region of interest" description="Disordered" evidence="1">
    <location>
        <begin position="145"/>
        <end position="181"/>
    </location>
</feature>
<feature type="compositionally biased region" description="Basic and acidic residues" evidence="1">
    <location>
        <begin position="417"/>
        <end position="427"/>
    </location>
</feature>
<name>A0A653BU45_CALMS</name>
<feature type="region of interest" description="Disordered" evidence="1">
    <location>
        <begin position="953"/>
        <end position="975"/>
    </location>
</feature>
<feature type="region of interest" description="Disordered" evidence="1">
    <location>
        <begin position="1574"/>
        <end position="1721"/>
    </location>
</feature>
<proteinExistence type="predicted"/>
<keyword evidence="3" id="KW-1185">Reference proteome</keyword>
<feature type="region of interest" description="Disordered" evidence="1">
    <location>
        <begin position="1370"/>
        <end position="1406"/>
    </location>
</feature>
<dbReference type="OrthoDB" id="8197951at2759"/>
<sequence length="1926" mass="210148">MLPCFVCNAGGIIHVHILLFYTKCNYLYCDNSDLLQLVDSLLRTDPSNGLREAASRQLEVFRSKGPVDPGGTATATGTTVHVVRCSRTSLMASTSSTITASTGVSVPTPQAHHVTDGSFIEDFHNLQLSVNPLDVTASKSKAVVCRGASRRPPTRQRSLRRCTQTTDEGGGGGGGAGTSSANATATAAAAAVNLRRVSRLCHQIHASAVRQAFGTVTAPTAANLPTPAKPDADATAAPPNTVEIVELESSSSDVPNAAPHTNLVRTKSSSSEDIHTLSESLNKSLEDLDDFEQLQTWRRTSKIRRSLQFPKQNRQKTNNANKPVDIPERSVSVKKIKEDLEKGRRLNTVLRNNSVDLDALDHILQSISGSSGVDRNLEDTDESESNKKVKRNSFVTVESIQEVKGRLRRTSSPSSDIYKENGGKELDLESADDADDGIVVEEESCSAGQPKTAETTSRVRSYVYGMEAALLLNNKKSAACTGTTGSLESRVKLVNGNGNFSVKNEDWYNRRKSYGFEQVHAQEESSNCILKSRKQVESSTDSGICRSSELMHKTTNNAYNENHFGVENSDSDHKFNGWKEITTGQVKKLASTYDSTRSGAGGGGTGEVKSTTTITIPIVKNNNVVDLPWYDHHHHGGGIEIKRHSIAVDESRYVRRVAGDQEGRHRRTSLVANTAPASTASAGTAYFEPLEDDANAVAGRRIKKVEFCKTEVHFTAESGKVNIVATDEKPPPTQNFRRRRRTTCSSSSGPLGATAPEELLGGGSGLPVLRFGDSSEEQTMFAVGDGTAAKAASPPRPPHSRLDADVTSPHPPPQVGVVTVNATAPDHDDASASCLQNESTASEGNADDISENEIKGILKNKPTQPIPYHLGEEVVRATSPTPIVTYPSSSDEDTSKWGVKLRHVPKRPPTVPAPTSEAPPLSMWKSTVTVRNLYEKNNGQDKIQQRLRSLRPTTKNAATDTIDPSTEGHRGYSTKINFGEGQATVVKEEEEKVDDDRRWGRQAKERLANTIWSRPSADESHLPLYKDESEPDSLQQKGLVVRIGTTEEDYHHAVRSKTTTSANGYSDTITTKITIDLSKSPLSDHFSAHQRSHFKSTSLILSTIKDKTATKQQQRSVEETKKNQYQPRADKPSSLKEMCSKAQSTDTNLHTSSNNYFQGIGKICTTADGQKAFDNHRNFTNRATLVHDNSLEYTEGSLKQSGDSGSTKRSEIKSENMNERSKYRRRVSSSPHLQRSLPHPSDAAHHRILENGDIQLEAGSSPEMISNGAVNDSLLSMNCDNRRTRSDSREFLRSGVGSQIPLQMLKRLYEAANGIDNDASAADNEVQQLMSGASEIEATPQHAPEDECSVVSGSWSKMRAYRVLWENRTKSASGPSRSTAAKGKDSSLAVHGKTGDSTKARDQEECRTAHCRLSPVRNAEHWPPVTPDLTPVEKLSSPFLVGKTGVQSSRTTAIAAPDNIVLRQPKKSEMTYFGIKVSPSPKKKQVSQATIRKETKLFTEKPDLLQHHAAKSISPTRSKFNKPRQKTPEPIYENVHAGAANDNKYRGREFDASGILDELTKAADQILQAVNGYTDEDTKQSTDEEKQKLETIDEAKSWKQTASSTNEAKSASNVKSKLKHTSSTSSVESITKKGKNATTPTTERRQQYRSSSQQTKEKKQDSRSDISCSTSSKTAAMTAVNANANSKANRRLQRANSREALLHSHGSSSEDLPNRTKASVRKPRLVKKTKAVQLTMSNGLEMKKKTGTKNSGGSSTGNIAAPREKKERLATTAKADERILNSLPEIRHKTAFSTIRSTSEKVTKDRAKYKHEDIKKKTPSKRDTPSRGGSTAAETASPTCIGDNSKCDRTAAAAASTDNSINQCSTTPTETKGDRRHRPAVTGAPAVTQHRISTAYVPLSPPHPHQQYQHRNRNRTITSGMRCLCS</sequence>
<evidence type="ECO:0000313" key="3">
    <source>
        <dbReference type="Proteomes" id="UP000410492"/>
    </source>
</evidence>
<feature type="compositionally biased region" description="Polar residues" evidence="1">
    <location>
        <begin position="1370"/>
        <end position="1379"/>
    </location>
</feature>
<feature type="compositionally biased region" description="Gly residues" evidence="1">
    <location>
        <begin position="168"/>
        <end position="177"/>
    </location>
</feature>
<feature type="region of interest" description="Disordered" evidence="1">
    <location>
        <begin position="725"/>
        <end position="764"/>
    </location>
</feature>
<gene>
    <name evidence="2" type="ORF">CALMAC_LOCUS3381</name>
</gene>
<feature type="region of interest" description="Disordered" evidence="1">
    <location>
        <begin position="247"/>
        <end position="272"/>
    </location>
</feature>
<feature type="compositionally biased region" description="Basic and acidic residues" evidence="1">
    <location>
        <begin position="1655"/>
        <end position="1664"/>
    </location>
</feature>
<feature type="compositionally biased region" description="Basic residues" evidence="1">
    <location>
        <begin position="148"/>
        <end position="160"/>
    </location>
</feature>
<feature type="compositionally biased region" description="Polar residues" evidence="1">
    <location>
        <begin position="1856"/>
        <end position="1870"/>
    </location>
</feature>
<feature type="region of interest" description="Disordered" evidence="1">
    <location>
        <begin position="369"/>
        <end position="389"/>
    </location>
</feature>
<dbReference type="EMBL" id="CAACVG010004584">
    <property type="protein sequence ID" value="VEN38497.1"/>
    <property type="molecule type" value="Genomic_DNA"/>
</dbReference>
<accession>A0A653BU45</accession>
<feature type="compositionally biased region" description="Polar residues" evidence="1">
    <location>
        <begin position="1827"/>
        <end position="1838"/>
    </location>
</feature>
<feature type="region of interest" description="Disordered" evidence="1">
    <location>
        <begin position="405"/>
        <end position="432"/>
    </location>
</feature>
<feature type="compositionally biased region" description="Basic and acidic residues" evidence="1">
    <location>
        <begin position="1116"/>
        <end position="1134"/>
    </location>
</feature>
<feature type="region of interest" description="Disordered" evidence="1">
    <location>
        <begin position="786"/>
        <end position="808"/>
    </location>
</feature>
<feature type="compositionally biased region" description="Low complexity" evidence="1">
    <location>
        <begin position="1665"/>
        <end position="1685"/>
    </location>
</feature>
<reference evidence="2 3" key="1">
    <citation type="submission" date="2019-01" db="EMBL/GenBank/DDBJ databases">
        <authorList>
            <person name="Sayadi A."/>
        </authorList>
    </citation>
    <scope>NUCLEOTIDE SEQUENCE [LARGE SCALE GENOMIC DNA]</scope>
</reference>
<feature type="region of interest" description="Disordered" evidence="1">
    <location>
        <begin position="1797"/>
        <end position="1885"/>
    </location>
</feature>
<feature type="compositionally biased region" description="Polar residues" evidence="1">
    <location>
        <begin position="953"/>
        <end position="964"/>
    </location>
</feature>
<feature type="compositionally biased region" description="Basic and acidic residues" evidence="1">
    <location>
        <begin position="1206"/>
        <end position="1221"/>
    </location>
</feature>
<feature type="region of interest" description="Disordered" evidence="1">
    <location>
        <begin position="1742"/>
        <end position="1770"/>
    </location>
</feature>
<evidence type="ECO:0000313" key="2">
    <source>
        <dbReference type="EMBL" id="VEN38497.1"/>
    </source>
</evidence>
<organism evidence="2 3">
    <name type="scientific">Callosobruchus maculatus</name>
    <name type="common">Southern cowpea weevil</name>
    <name type="synonym">Pulse bruchid</name>
    <dbReference type="NCBI Taxonomy" id="64391"/>
    <lineage>
        <taxon>Eukaryota</taxon>
        <taxon>Metazoa</taxon>
        <taxon>Ecdysozoa</taxon>
        <taxon>Arthropoda</taxon>
        <taxon>Hexapoda</taxon>
        <taxon>Insecta</taxon>
        <taxon>Pterygota</taxon>
        <taxon>Neoptera</taxon>
        <taxon>Endopterygota</taxon>
        <taxon>Coleoptera</taxon>
        <taxon>Polyphaga</taxon>
        <taxon>Cucujiformia</taxon>
        <taxon>Chrysomeloidea</taxon>
        <taxon>Chrysomelidae</taxon>
        <taxon>Bruchinae</taxon>
        <taxon>Bruchini</taxon>
        <taxon>Callosobruchus</taxon>
    </lineage>
</organism>
<feature type="compositionally biased region" description="Basic and acidic residues" evidence="1">
    <location>
        <begin position="1576"/>
        <end position="1597"/>
    </location>
</feature>
<feature type="compositionally biased region" description="Basic and acidic residues" evidence="1">
    <location>
        <begin position="1798"/>
        <end position="1825"/>
    </location>
</feature>
<feature type="compositionally biased region" description="Polar residues" evidence="1">
    <location>
        <begin position="1598"/>
        <end position="1614"/>
    </location>
</feature>
<dbReference type="Proteomes" id="UP000410492">
    <property type="component" value="Unassembled WGS sequence"/>
</dbReference>
<feature type="region of interest" description="Disordered" evidence="1">
    <location>
        <begin position="1110"/>
        <end position="1147"/>
    </location>
</feature>
<feature type="compositionally biased region" description="Low complexity" evidence="1">
    <location>
        <begin position="1748"/>
        <end position="1758"/>
    </location>
</feature>
<feature type="region of interest" description="Disordered" evidence="1">
    <location>
        <begin position="1194"/>
        <end position="1242"/>
    </location>
</feature>